<sequence length="1137" mass="125565">MVLRKLGALSLGKVSATHLRHLFSQRRRRWSSNLYDGELRTSEPWIPVDVAATSNGQHTIVLGRENSQTQDQGGYDAPHDGSGLKQHNIEGVPLGFLQQHDSSDCFRCTTPQQSHFQPFPQLLDLSDTVVPMPQLHKQHENHISICQKQDFTDGPTLSPIGLPDRTVQLRLDSSKPWQQSKRPAQLWDERQEFLSSFSSRYSAHLTKGQGDDFSFKNEQSVLLLSLCREGRLDKAIDVLFCMDAAPPTSDYLYFLSECSKNKAHIQATKVFAHFDHHHSSFAELIAELLVLKVSNGSATQSKQRATLPLPWLSDFAWSAMISSLVGHGHMKEAFILTQRMLVNGAEPSSYIFVSLIKACSIINDLFHGMKLHAAAFMKGFASHLVVGSTLVSMYGKCGAILEAETVFNTLCCHDVVSCNAMLAAFVDVGRGDRALLLYRQMHAQGIRANHGTFVVALQACRCIAEVEEAQYVGERSLRLVSLEIGQALHSVIRREGFAVDAFINNTLVNMYGKIGAIVEAEVVFDTFSNRDTISWNAMLSTYVENNQGKKALWLYKMMLQEDVGVVPLTYVFALQACEIIAEDEQAVVVEGKTVKVQSLRLGKALNLDACSMGFASDVFLGTALISMYGKCGAMVEAEDVFLSLTERDIVSWNALLSTYIEQEQGDKALQLFRQMQEDSVGANPQTLVFALQACAILADTVEAAVVKGRPVKEMALEIGQALHVFARRKCFTNSYVCNTLVSMYGNSGSLDEAEHLFVALLHPDVVSWNAMLSVYVEQGQGVPALQLYCQMQKKGTAPNNLTCLFALQACTILAQNERAVSVEGMLKKVVSLEIGSALHKDVLAKGFTSDAFVGNTLLSMYGKCGDVSERNNMFTSNLHRDIVSWNAMLSMCVEQGKADQALHLYKEIGEENIISDDATVISILQACSITGSLFMCEEVFFSVVSAGYDQSPSIAATLLYAYGSCARVADMEVCFDELVNCDAVSWNAFIAGHLGEEHIASTIHLYEEMKQSGIDPDEVTFILVLSACSHFGLVVDGFEYFKYMSHYYEICPNLRHYGAVVDLFGRAGDLVRAQNLLEGMPWEPDLSIALCLLGASQTHCNLELAEWAFSHAVRMQPKQSTAYVVMSNIYAVTRPFG</sequence>
<accession>A0A9D4VCZ8</accession>
<dbReference type="Proteomes" id="UP000886520">
    <property type="component" value="Chromosome 3"/>
</dbReference>
<comment type="caution">
    <text evidence="3">The sequence shown here is derived from an EMBL/GenBank/DDBJ whole genome shotgun (WGS) entry which is preliminary data.</text>
</comment>
<dbReference type="InterPro" id="IPR011990">
    <property type="entry name" value="TPR-like_helical_dom_sf"/>
</dbReference>
<evidence type="ECO:0008006" key="5">
    <source>
        <dbReference type="Google" id="ProtNLM"/>
    </source>
</evidence>
<dbReference type="FunFam" id="1.25.40.10:FF:000343">
    <property type="entry name" value="Pentatricopeptide repeat-containing protein At3g58590"/>
    <property type="match status" value="2"/>
</dbReference>
<evidence type="ECO:0000313" key="4">
    <source>
        <dbReference type="Proteomes" id="UP000886520"/>
    </source>
</evidence>
<dbReference type="InterPro" id="IPR046960">
    <property type="entry name" value="PPR_At4g14850-like_plant"/>
</dbReference>
<dbReference type="FunFam" id="1.25.40.10:FF:000242">
    <property type="entry name" value="Pentatricopeptide repeat-containing protein"/>
    <property type="match status" value="1"/>
</dbReference>
<evidence type="ECO:0000256" key="2">
    <source>
        <dbReference type="PROSITE-ProRule" id="PRU00708"/>
    </source>
</evidence>
<keyword evidence="4" id="KW-1185">Reference proteome</keyword>
<evidence type="ECO:0000256" key="1">
    <source>
        <dbReference type="ARBA" id="ARBA00022737"/>
    </source>
</evidence>
<feature type="repeat" description="PPR" evidence="2">
    <location>
        <begin position="531"/>
        <end position="565"/>
    </location>
</feature>
<dbReference type="Pfam" id="PF01535">
    <property type="entry name" value="PPR"/>
    <property type="match status" value="5"/>
</dbReference>
<feature type="repeat" description="PPR" evidence="2">
    <location>
        <begin position="648"/>
        <end position="682"/>
    </location>
</feature>
<evidence type="ECO:0000313" key="3">
    <source>
        <dbReference type="EMBL" id="KAI5083780.1"/>
    </source>
</evidence>
<dbReference type="PANTHER" id="PTHR47926">
    <property type="entry name" value="PENTATRICOPEPTIDE REPEAT-CONTAINING PROTEIN"/>
    <property type="match status" value="1"/>
</dbReference>
<dbReference type="Pfam" id="PF13041">
    <property type="entry name" value="PPR_2"/>
    <property type="match status" value="4"/>
</dbReference>
<feature type="repeat" description="PPR" evidence="2">
    <location>
        <begin position="313"/>
        <end position="347"/>
    </location>
</feature>
<dbReference type="EMBL" id="JABFUD020000002">
    <property type="protein sequence ID" value="KAI5083780.1"/>
    <property type="molecule type" value="Genomic_DNA"/>
</dbReference>
<dbReference type="PANTHER" id="PTHR47926:SF382">
    <property type="entry name" value="PENTACOTRIPEPTIDE-REPEAT REGION OF PRORP DOMAIN-CONTAINING PROTEIN"/>
    <property type="match status" value="1"/>
</dbReference>
<feature type="repeat" description="PPR" evidence="2">
    <location>
        <begin position="881"/>
        <end position="915"/>
    </location>
</feature>
<protein>
    <recommendedName>
        <fullName evidence="5">Pentatricopeptide repeat-containing protein</fullName>
    </recommendedName>
</protein>
<dbReference type="NCBIfam" id="TIGR00756">
    <property type="entry name" value="PPR"/>
    <property type="match status" value="4"/>
</dbReference>
<feature type="repeat" description="PPR" evidence="2">
    <location>
        <begin position="414"/>
        <end position="448"/>
    </location>
</feature>
<feature type="repeat" description="PPR" evidence="2">
    <location>
        <begin position="764"/>
        <end position="798"/>
    </location>
</feature>
<name>A0A9D4VCZ8_ADICA</name>
<proteinExistence type="predicted"/>
<organism evidence="3 4">
    <name type="scientific">Adiantum capillus-veneris</name>
    <name type="common">Maidenhair fern</name>
    <dbReference type="NCBI Taxonomy" id="13818"/>
    <lineage>
        <taxon>Eukaryota</taxon>
        <taxon>Viridiplantae</taxon>
        <taxon>Streptophyta</taxon>
        <taxon>Embryophyta</taxon>
        <taxon>Tracheophyta</taxon>
        <taxon>Polypodiopsida</taxon>
        <taxon>Polypodiidae</taxon>
        <taxon>Polypodiales</taxon>
        <taxon>Pteridineae</taxon>
        <taxon>Pteridaceae</taxon>
        <taxon>Vittarioideae</taxon>
        <taxon>Adiantum</taxon>
    </lineage>
</organism>
<dbReference type="OrthoDB" id="1909747at2759"/>
<feature type="repeat" description="PPR" evidence="2">
    <location>
        <begin position="982"/>
        <end position="1016"/>
    </location>
</feature>
<keyword evidence="1" id="KW-0677">Repeat</keyword>
<dbReference type="GO" id="GO:0003723">
    <property type="term" value="F:RNA binding"/>
    <property type="evidence" value="ECO:0007669"/>
    <property type="project" value="InterPro"/>
</dbReference>
<dbReference type="AlphaFoldDB" id="A0A9D4VCZ8"/>
<dbReference type="Gene3D" id="1.25.40.10">
    <property type="entry name" value="Tetratricopeptide repeat domain"/>
    <property type="match status" value="7"/>
</dbReference>
<gene>
    <name evidence="3" type="ORF">GOP47_0003523</name>
</gene>
<dbReference type="GO" id="GO:0009451">
    <property type="term" value="P:RNA modification"/>
    <property type="evidence" value="ECO:0007669"/>
    <property type="project" value="InterPro"/>
</dbReference>
<reference evidence="3" key="1">
    <citation type="submission" date="2021-01" db="EMBL/GenBank/DDBJ databases">
        <title>Adiantum capillus-veneris genome.</title>
        <authorList>
            <person name="Fang Y."/>
            <person name="Liao Q."/>
        </authorList>
    </citation>
    <scope>NUCLEOTIDE SEQUENCE</scope>
    <source>
        <strain evidence="3">H3</strain>
        <tissue evidence="3">Leaf</tissue>
    </source>
</reference>
<dbReference type="PROSITE" id="PS51375">
    <property type="entry name" value="PPR"/>
    <property type="match status" value="7"/>
</dbReference>
<dbReference type="InterPro" id="IPR002885">
    <property type="entry name" value="PPR_rpt"/>
</dbReference>